<evidence type="ECO:0000259" key="2">
    <source>
        <dbReference type="Pfam" id="PF04233"/>
    </source>
</evidence>
<accession>A0ABS3ANT6</accession>
<dbReference type="Pfam" id="PF04233">
    <property type="entry name" value="Phage_Mu_F"/>
    <property type="match status" value="1"/>
</dbReference>
<dbReference type="EMBL" id="JADEVO010000057">
    <property type="protein sequence ID" value="MBN3968538.1"/>
    <property type="molecule type" value="Genomic_DNA"/>
</dbReference>
<dbReference type="RefSeq" id="WP_205894100.1">
    <property type="nucleotide sequence ID" value="NZ_JADEVO010000057.1"/>
</dbReference>
<dbReference type="InterPro" id="IPR041110">
    <property type="entry name" value="PBECR2"/>
</dbReference>
<evidence type="ECO:0000313" key="5">
    <source>
        <dbReference type="Proteomes" id="UP000772591"/>
    </source>
</evidence>
<keyword evidence="5" id="KW-1185">Reference proteome</keyword>
<sequence>MAVSHGSLPFKEQIDYFRGKTNVPTRVWTDIYNVEHDWAFVVAGTTKHNLLADMRGAVEKAITSGQTLEQFRAGFDQVVNKHGWEYNGGRGWRTRVIYETNLRQSYNAGREAQMADPELRKRRPFGLYRHGDSANPRPQHLAWNGTVLPLDDSWWSTHSPQNGWGCKCKKFMVSQRDIDRQGLKVGPAPEIEYENRTIGVNSPNGARTVRVPKGIDPGFDFAPGQSRLATAVPALRAYDPLPEPGARSSSVQGAGLPNRRAPGALPPAREVSADKLLPEGLPDQEYVERFLAEFGATNASPVLFKDVTGDAVVVGRELFTNAKTGALKIKKRGHARELLLLAEAIKDPDEVWVRLEWLYAKNKAVVRRRYISRYQIDGDPVPALSVFEVGDDGWDGVTTFSPDADNPDYLEQLRIGVRLFRRSTLDE</sequence>
<feature type="domain" description="Phage-Barnase-EndoU-ColicinE5/D-RelE like nuclease 2" evidence="3">
    <location>
        <begin position="289"/>
        <end position="421"/>
    </location>
</feature>
<comment type="caution">
    <text evidence="4">The sequence shown here is derived from an EMBL/GenBank/DDBJ whole genome shotgun (WGS) entry which is preliminary data.</text>
</comment>
<reference evidence="4 5" key="1">
    <citation type="journal article" date="2021" name="Int. J. Syst. Evol. Microbiol.">
        <title>Pseudomonas piscium sp. nov., Pseudomonas pisciculturae sp. nov., Pseudomonas mucoides sp. nov. and Pseudomonas neuropathica sp. nov. isolated from rainbow trout.</title>
        <authorList>
            <person name="Duman M."/>
            <person name="Mulet M."/>
            <person name="Altun S."/>
            <person name="Saticioglu I.B."/>
            <person name="Gomila M."/>
            <person name="Lalucat J."/>
            <person name="Garcia-Valdes E."/>
        </authorList>
    </citation>
    <scope>NUCLEOTIDE SEQUENCE [LARGE SCALE GENOMIC DNA]</scope>
    <source>
        <strain evidence="4 5">LMG 28632</strain>
    </source>
</reference>
<feature type="region of interest" description="Disordered" evidence="1">
    <location>
        <begin position="239"/>
        <end position="265"/>
    </location>
</feature>
<dbReference type="Proteomes" id="UP000772591">
    <property type="component" value="Unassembled WGS sequence"/>
</dbReference>
<evidence type="ECO:0000256" key="1">
    <source>
        <dbReference type="SAM" id="MobiDB-lite"/>
    </source>
</evidence>
<dbReference type="InterPro" id="IPR006528">
    <property type="entry name" value="Phage_head_morphogenesis_dom"/>
</dbReference>
<proteinExistence type="predicted"/>
<dbReference type="Pfam" id="PF18810">
    <property type="entry name" value="PBECR2"/>
    <property type="match status" value="1"/>
</dbReference>
<protein>
    <recommendedName>
        <fullName evidence="6">Phage Mu protein F like protein</fullName>
    </recommendedName>
</protein>
<evidence type="ECO:0000313" key="4">
    <source>
        <dbReference type="EMBL" id="MBN3968538.1"/>
    </source>
</evidence>
<evidence type="ECO:0008006" key="6">
    <source>
        <dbReference type="Google" id="ProtNLM"/>
    </source>
</evidence>
<feature type="domain" description="Phage head morphogenesis" evidence="2">
    <location>
        <begin position="54"/>
        <end position="169"/>
    </location>
</feature>
<name>A0ABS3ANT6_9PSED</name>
<evidence type="ECO:0000259" key="3">
    <source>
        <dbReference type="Pfam" id="PF18810"/>
    </source>
</evidence>
<gene>
    <name evidence="4" type="ORF">IMW75_25120</name>
</gene>
<organism evidence="4 5">
    <name type="scientific">Pseudomonas gregormendelii</name>
    <dbReference type="NCBI Taxonomy" id="1628277"/>
    <lineage>
        <taxon>Bacteria</taxon>
        <taxon>Pseudomonadati</taxon>
        <taxon>Pseudomonadota</taxon>
        <taxon>Gammaproteobacteria</taxon>
        <taxon>Pseudomonadales</taxon>
        <taxon>Pseudomonadaceae</taxon>
        <taxon>Pseudomonas</taxon>
    </lineage>
</organism>